<dbReference type="OrthoDB" id="9949621at2"/>
<keyword evidence="2" id="KW-1185">Reference proteome</keyword>
<dbReference type="Proteomes" id="UP000019243">
    <property type="component" value="Unassembled WGS sequence"/>
</dbReference>
<evidence type="ECO:0000313" key="1">
    <source>
        <dbReference type="EMBL" id="EUJ35981.1"/>
    </source>
</evidence>
<accession>W7CJF8</accession>
<dbReference type="RefSeq" id="WP_035315507.1">
    <property type="nucleotide sequence ID" value="NZ_AODH01000050.1"/>
</dbReference>
<dbReference type="EMBL" id="AODH01000050">
    <property type="protein sequence ID" value="EUJ35981.1"/>
    <property type="molecule type" value="Genomic_DNA"/>
</dbReference>
<comment type="caution">
    <text evidence="1">The sequence shown here is derived from an EMBL/GenBank/DDBJ whole genome shotgun (WGS) entry which is preliminary data.</text>
</comment>
<sequence>MKAFVIKLLIGLLIVGGGTYAAYYYTQESHSTHNEKIAKKVRAIVDKDGYVDNTISVTDLRQDIDNVSEDVLRGELESRLPDIEDRQKANKMTNRLIKQGVVTNSATQAKIQAAINAMDIFPDSKWKEERLMSLASASKQLSDTYNLRTDMTKWLAKDKQDAKLSQSKFDDFQKRLENITNTKSHDQIQALLQQLEGKVKK</sequence>
<reference evidence="1 2" key="1">
    <citation type="submission" date="2012-12" db="EMBL/GenBank/DDBJ databases">
        <title>Novel taxa of Listeriaceae from agricultural environments in the United States.</title>
        <authorList>
            <person name="den Bakker H.C."/>
            <person name="Allred A."/>
            <person name="Warchocki S."/>
            <person name="Wright E.M."/>
            <person name="Burrell A."/>
            <person name="Nightingale K.K."/>
            <person name="Kephart D."/>
            <person name="Wiedmann M."/>
        </authorList>
    </citation>
    <scope>NUCLEOTIDE SEQUENCE [LARGE SCALE GENOMIC DNA]</scope>
    <source>
        <strain evidence="1 2">FSL F6-1037</strain>
    </source>
</reference>
<protein>
    <submittedName>
        <fullName evidence="1">Uncharacterized protein</fullName>
    </submittedName>
</protein>
<name>W7CJF8_9LIST</name>
<evidence type="ECO:0000313" key="2">
    <source>
        <dbReference type="Proteomes" id="UP000019243"/>
    </source>
</evidence>
<dbReference type="STRING" id="1265861.BCAMP_11320"/>
<gene>
    <name evidence="1" type="ORF">BCAMP_11320</name>
</gene>
<proteinExistence type="predicted"/>
<dbReference type="AlphaFoldDB" id="W7CJF8"/>
<organism evidence="1 2">
    <name type="scientific">Brochothrix campestris FSL F6-1037</name>
    <dbReference type="NCBI Taxonomy" id="1265861"/>
    <lineage>
        <taxon>Bacteria</taxon>
        <taxon>Bacillati</taxon>
        <taxon>Bacillota</taxon>
        <taxon>Bacilli</taxon>
        <taxon>Bacillales</taxon>
        <taxon>Listeriaceae</taxon>
        <taxon>Brochothrix</taxon>
    </lineage>
</organism>